<dbReference type="InterPro" id="IPR027417">
    <property type="entry name" value="P-loop_NTPase"/>
</dbReference>
<dbReference type="SUPFAM" id="SSF52540">
    <property type="entry name" value="P-loop containing nucleoside triphosphate hydrolases"/>
    <property type="match status" value="1"/>
</dbReference>
<keyword evidence="1" id="KW-0479">Metal-binding</keyword>
<dbReference type="InterPro" id="IPR019786">
    <property type="entry name" value="Zinc_finger_PHD-type_CS"/>
</dbReference>
<keyword evidence="3" id="KW-0862">Zinc</keyword>
<dbReference type="EMBL" id="JAXCGZ010006373">
    <property type="protein sequence ID" value="KAK7079811.1"/>
    <property type="molecule type" value="Genomic_DNA"/>
</dbReference>
<evidence type="ECO:0000259" key="5">
    <source>
        <dbReference type="SMART" id="SM00249"/>
    </source>
</evidence>
<dbReference type="InterPro" id="IPR013083">
    <property type="entry name" value="Znf_RING/FYVE/PHD"/>
</dbReference>
<dbReference type="GO" id="GO:0005524">
    <property type="term" value="F:ATP binding"/>
    <property type="evidence" value="ECO:0007669"/>
    <property type="project" value="InterPro"/>
</dbReference>
<dbReference type="PANTHER" id="PTHR45865">
    <property type="entry name" value="E3 UBIQUITIN-PROTEIN LIGASE SHPRH FAMILY MEMBER"/>
    <property type="match status" value="1"/>
</dbReference>
<gene>
    <name evidence="6" type="ORF">SK128_008529</name>
</gene>
<dbReference type="Pfam" id="PF00176">
    <property type="entry name" value="SNF2-rel_dom"/>
    <property type="match status" value="1"/>
</dbReference>
<dbReference type="Gene3D" id="3.40.50.10810">
    <property type="entry name" value="Tandem AAA-ATPase domain"/>
    <property type="match status" value="1"/>
</dbReference>
<dbReference type="InterPro" id="IPR000330">
    <property type="entry name" value="SNF2_N"/>
</dbReference>
<dbReference type="AlphaFoldDB" id="A0AAN8XBM9"/>
<dbReference type="InterPro" id="IPR038718">
    <property type="entry name" value="SNF2-like_sf"/>
</dbReference>
<protein>
    <recommendedName>
        <fullName evidence="5">Zinc finger PHD-type domain-containing protein</fullName>
    </recommendedName>
</protein>
<name>A0AAN8XBM9_HALRR</name>
<evidence type="ECO:0000313" key="6">
    <source>
        <dbReference type="EMBL" id="KAK7079811.1"/>
    </source>
</evidence>
<feature type="domain" description="Zinc finger PHD-type" evidence="5">
    <location>
        <begin position="718"/>
        <end position="767"/>
    </location>
</feature>
<dbReference type="PROSITE" id="PS01359">
    <property type="entry name" value="ZF_PHD_1"/>
    <property type="match status" value="1"/>
</dbReference>
<keyword evidence="7" id="KW-1185">Reference proteome</keyword>
<evidence type="ECO:0000313" key="7">
    <source>
        <dbReference type="Proteomes" id="UP001381693"/>
    </source>
</evidence>
<evidence type="ECO:0000256" key="2">
    <source>
        <dbReference type="ARBA" id="ARBA00022771"/>
    </source>
</evidence>
<dbReference type="CDD" id="cd15547">
    <property type="entry name" value="PHD_SHPRH"/>
    <property type="match status" value="1"/>
</dbReference>
<feature type="non-terminal residue" evidence="6">
    <location>
        <position position="789"/>
    </location>
</feature>
<comment type="caution">
    <text evidence="6">The sequence shown here is derived from an EMBL/GenBank/DDBJ whole genome shotgun (WGS) entry which is preliminary data.</text>
</comment>
<dbReference type="Gene3D" id="3.30.40.10">
    <property type="entry name" value="Zinc/RING finger domain, C3HC4 (zinc finger)"/>
    <property type="match status" value="1"/>
</dbReference>
<dbReference type="Pfam" id="PF00628">
    <property type="entry name" value="PHD"/>
    <property type="match status" value="1"/>
</dbReference>
<dbReference type="Proteomes" id="UP001381693">
    <property type="component" value="Unassembled WGS sequence"/>
</dbReference>
<evidence type="ECO:0000256" key="4">
    <source>
        <dbReference type="SAM" id="MobiDB-lite"/>
    </source>
</evidence>
<proteinExistence type="predicted"/>
<feature type="region of interest" description="Disordered" evidence="4">
    <location>
        <begin position="558"/>
        <end position="580"/>
    </location>
</feature>
<keyword evidence="2" id="KW-0863">Zinc-finger</keyword>
<dbReference type="InterPro" id="IPR052583">
    <property type="entry name" value="ATP-helicase/E3_Ub-Ligase"/>
</dbReference>
<dbReference type="InterPro" id="IPR019787">
    <property type="entry name" value="Znf_PHD-finger"/>
</dbReference>
<feature type="region of interest" description="Disordered" evidence="4">
    <location>
        <begin position="1"/>
        <end position="46"/>
    </location>
</feature>
<accession>A0AAN8XBM9</accession>
<evidence type="ECO:0000256" key="1">
    <source>
        <dbReference type="ARBA" id="ARBA00022723"/>
    </source>
</evidence>
<dbReference type="GO" id="GO:0061630">
    <property type="term" value="F:ubiquitin protein ligase activity"/>
    <property type="evidence" value="ECO:0007669"/>
    <property type="project" value="TreeGrafter"/>
</dbReference>
<dbReference type="GO" id="GO:0006974">
    <property type="term" value="P:DNA damage response"/>
    <property type="evidence" value="ECO:0007669"/>
    <property type="project" value="TreeGrafter"/>
</dbReference>
<organism evidence="6 7">
    <name type="scientific">Halocaridina rubra</name>
    <name type="common">Hawaiian red shrimp</name>
    <dbReference type="NCBI Taxonomy" id="373956"/>
    <lineage>
        <taxon>Eukaryota</taxon>
        <taxon>Metazoa</taxon>
        <taxon>Ecdysozoa</taxon>
        <taxon>Arthropoda</taxon>
        <taxon>Crustacea</taxon>
        <taxon>Multicrustacea</taxon>
        <taxon>Malacostraca</taxon>
        <taxon>Eumalacostraca</taxon>
        <taxon>Eucarida</taxon>
        <taxon>Decapoda</taxon>
        <taxon>Pleocyemata</taxon>
        <taxon>Caridea</taxon>
        <taxon>Atyoidea</taxon>
        <taxon>Atyidae</taxon>
        <taxon>Halocaridina</taxon>
    </lineage>
</organism>
<dbReference type="InterPro" id="IPR001965">
    <property type="entry name" value="Znf_PHD"/>
</dbReference>
<dbReference type="SUPFAM" id="SSF57903">
    <property type="entry name" value="FYVE/PHD zinc finger"/>
    <property type="match status" value="1"/>
</dbReference>
<dbReference type="InterPro" id="IPR011011">
    <property type="entry name" value="Znf_FYVE_PHD"/>
</dbReference>
<reference evidence="6 7" key="1">
    <citation type="submission" date="2023-11" db="EMBL/GenBank/DDBJ databases">
        <title>Halocaridina rubra genome assembly.</title>
        <authorList>
            <person name="Smith C."/>
        </authorList>
    </citation>
    <scope>NUCLEOTIDE SEQUENCE [LARGE SCALE GENOMIC DNA]</scope>
    <source>
        <strain evidence="6">EP-1</strain>
        <tissue evidence="6">Whole</tissue>
    </source>
</reference>
<evidence type="ECO:0000256" key="3">
    <source>
        <dbReference type="ARBA" id="ARBA00022833"/>
    </source>
</evidence>
<dbReference type="GO" id="GO:0005634">
    <property type="term" value="C:nucleus"/>
    <property type="evidence" value="ECO:0007669"/>
    <property type="project" value="TreeGrafter"/>
</dbReference>
<dbReference type="PANTHER" id="PTHR45865:SF1">
    <property type="entry name" value="E3 UBIQUITIN-PROTEIN LIGASE SHPRH"/>
    <property type="match status" value="1"/>
</dbReference>
<dbReference type="SMART" id="SM00249">
    <property type="entry name" value="PHD"/>
    <property type="match status" value="1"/>
</dbReference>
<sequence length="789" mass="90890">MVRNKQLPQHLNEEQQRRGQWNFLDGIGNDHEGGGAPRNPQIEPDPPNALALLINDELIGDDEDDVDFIPGAPGDPALRQREVHWGRIEQIPEGEDEDEDFLDEDSDDDIVVLDERVARRNQPRRERRAFFDDIEEVPVPRRERPRNRRRRGVDYGEFGKVLHNCEFYAKILMNEYLSPDLKSSISHGHFCSFGELLLHLKDEVTLEALANMPCSEFWVYVSLEIDKSAVYFEWNSSDSPNKKKKKNATSFCHFMIKGLLDVDLWQSLSCQRYFKLSLKNFEARTRVMTVVVFLKNIGLTDLKYASDSSQSRLHLGKVMSTFFGIPLITYTGEKTLKHDIEDLYSAVKYYHNNTEYQSIDVQHPSLTPQLRPYQKAAVKWMLHQEKYSDTKERGNDDDTLHCLYEEVLSKDGVTFYYNKYGGFVVKEKPLAVFSSPGGILADEMGLGKTVEVLSCMLMHPRKDVPRPSYQEPKKIESQRPRRIKTKMKYLGDDIYTLDCDIGEESNNSFLEDSQNNGTIDADTSLNELVLETKAVCVDDTLKTSDRKRNVSGHVKVHIPSNWGEHTNKSKRPKRQAARSISDYTEFGDTEEMEKEVGDDYELPAKKAMKMRAKTTTKPIYDVEKEINESPEWFSIESAIVNECWNGSMKEYKKLGSHKEFRKFLKKRKRDPYYMMSIKQRLNMQYQSDIAAYSAASAVSRKGIQGFFETKVAQKSYFECICGASETETDDTKFRVQCARCSLWQHADCVQYDVTNPFRGEYICPHCWTQETPVISGATLIVTPSSISYQ</sequence>
<dbReference type="GO" id="GO:0000209">
    <property type="term" value="P:protein polyubiquitination"/>
    <property type="evidence" value="ECO:0007669"/>
    <property type="project" value="TreeGrafter"/>
</dbReference>
<dbReference type="GO" id="GO:0008270">
    <property type="term" value="F:zinc ion binding"/>
    <property type="evidence" value="ECO:0007669"/>
    <property type="project" value="UniProtKB-KW"/>
</dbReference>